<keyword evidence="3" id="KW-0808">Transferase</keyword>
<dbReference type="SUPFAM" id="SSF55315">
    <property type="entry name" value="L30e-like"/>
    <property type="match status" value="1"/>
</dbReference>
<dbReference type="InterPro" id="IPR029064">
    <property type="entry name" value="Ribosomal_eL30-like_sf"/>
</dbReference>
<reference evidence="6" key="1">
    <citation type="journal article" date="2021" name="PeerJ">
        <title>Extensive microbial diversity within the chicken gut microbiome revealed by metagenomics and culture.</title>
        <authorList>
            <person name="Gilroy R."/>
            <person name="Ravi A."/>
            <person name="Getino M."/>
            <person name="Pursley I."/>
            <person name="Horton D.L."/>
            <person name="Alikhan N.F."/>
            <person name="Baker D."/>
            <person name="Gharbi K."/>
            <person name="Hall N."/>
            <person name="Watson M."/>
            <person name="Adriaenssens E.M."/>
            <person name="Foster-Nyarko E."/>
            <person name="Jarju S."/>
            <person name="Secka A."/>
            <person name="Antonio M."/>
            <person name="Oren A."/>
            <person name="Chaudhuri R.R."/>
            <person name="La Ragione R."/>
            <person name="Hildebrand F."/>
            <person name="Pallen M.J."/>
        </authorList>
    </citation>
    <scope>NUCLEOTIDE SEQUENCE</scope>
    <source>
        <strain evidence="6">Gambia2-208</strain>
    </source>
</reference>
<organism evidence="6 7">
    <name type="scientific">Candidatus Bacteroides pullicola</name>
    <dbReference type="NCBI Taxonomy" id="2838475"/>
    <lineage>
        <taxon>Bacteria</taxon>
        <taxon>Pseudomonadati</taxon>
        <taxon>Bacteroidota</taxon>
        <taxon>Bacteroidia</taxon>
        <taxon>Bacteroidales</taxon>
        <taxon>Bacteroidaceae</taxon>
        <taxon>Bacteroides</taxon>
    </lineage>
</organism>
<dbReference type="GO" id="GO:0008173">
    <property type="term" value="F:RNA methyltransferase activity"/>
    <property type="evidence" value="ECO:0007669"/>
    <property type="project" value="InterPro"/>
</dbReference>
<evidence type="ECO:0000256" key="3">
    <source>
        <dbReference type="ARBA" id="ARBA00022679"/>
    </source>
</evidence>
<dbReference type="PANTHER" id="PTHR43191">
    <property type="entry name" value="RRNA METHYLTRANSFERASE 3"/>
    <property type="match status" value="1"/>
</dbReference>
<evidence type="ECO:0000256" key="1">
    <source>
        <dbReference type="ARBA" id="ARBA00007228"/>
    </source>
</evidence>
<evidence type="ECO:0000313" key="6">
    <source>
        <dbReference type="EMBL" id="HIY87229.1"/>
    </source>
</evidence>
<feature type="domain" description="MRM3-like substrate binding" evidence="5">
    <location>
        <begin position="6"/>
        <end position="86"/>
    </location>
</feature>
<dbReference type="AlphaFoldDB" id="A0A9D1ZGQ8"/>
<evidence type="ECO:0000313" key="7">
    <source>
        <dbReference type="Proteomes" id="UP000886851"/>
    </source>
</evidence>
<dbReference type="InterPro" id="IPR029026">
    <property type="entry name" value="tRNA_m1G_MTases_N"/>
</dbReference>
<dbReference type="GO" id="GO:0032259">
    <property type="term" value="P:methylation"/>
    <property type="evidence" value="ECO:0007669"/>
    <property type="project" value="UniProtKB-KW"/>
</dbReference>
<sequence length="254" mass="27635">MSLSKNRIKYIHSLELKKNRDAEGVFLAEGPKLVGELLGHFPCLLLAATPEWKGTDRAAQAEEYLEVTAEELARASLQRTPQQVLAVFRKREETAGSAEIARSLCLALDGVQDPGNLGTIIRLADWFGIRHVFCSPDTADAYSPKAVQATMGSLARVHLHTADLPALIGGLPEGTPVYGTFLDGENLYGKTLTENGLLIMGNEGRGIRDEVGRLVNQRLYIPAYPQERGASESLNVGVATAIVCAEFRRQAARH</sequence>
<dbReference type="Gene3D" id="3.30.1330.30">
    <property type="match status" value="1"/>
</dbReference>
<proteinExistence type="inferred from homology"/>
<dbReference type="Gene3D" id="3.40.1280.10">
    <property type="match status" value="1"/>
</dbReference>
<dbReference type="InterPro" id="IPR029028">
    <property type="entry name" value="Alpha/beta_knot_MTases"/>
</dbReference>
<dbReference type="Pfam" id="PF22435">
    <property type="entry name" value="MRM3-like_sub_bind"/>
    <property type="match status" value="1"/>
</dbReference>
<evidence type="ECO:0000259" key="4">
    <source>
        <dbReference type="Pfam" id="PF00588"/>
    </source>
</evidence>
<dbReference type="InterPro" id="IPR001537">
    <property type="entry name" value="SpoU_MeTrfase"/>
</dbReference>
<evidence type="ECO:0000259" key="5">
    <source>
        <dbReference type="Pfam" id="PF22435"/>
    </source>
</evidence>
<dbReference type="CDD" id="cd18109">
    <property type="entry name" value="SpoU-like_RNA-MTase"/>
    <property type="match status" value="1"/>
</dbReference>
<dbReference type="Proteomes" id="UP000886851">
    <property type="component" value="Unassembled WGS sequence"/>
</dbReference>
<reference evidence="6" key="2">
    <citation type="submission" date="2021-04" db="EMBL/GenBank/DDBJ databases">
        <authorList>
            <person name="Gilroy R."/>
        </authorList>
    </citation>
    <scope>NUCLEOTIDE SEQUENCE</scope>
    <source>
        <strain evidence="6">Gambia2-208</strain>
    </source>
</reference>
<feature type="domain" description="tRNA/rRNA methyltransferase SpoU type" evidence="4">
    <location>
        <begin position="104"/>
        <end position="244"/>
    </location>
</feature>
<comment type="similarity">
    <text evidence="1">Belongs to the class IV-like SAM-binding methyltransferase superfamily. RNA methyltransferase TrmH family.</text>
</comment>
<protein>
    <submittedName>
        <fullName evidence="6">RNA methyltransferase</fullName>
    </submittedName>
</protein>
<dbReference type="GO" id="GO:0003723">
    <property type="term" value="F:RNA binding"/>
    <property type="evidence" value="ECO:0007669"/>
    <property type="project" value="InterPro"/>
</dbReference>
<dbReference type="EMBL" id="DXCV01000009">
    <property type="protein sequence ID" value="HIY87229.1"/>
    <property type="molecule type" value="Genomic_DNA"/>
</dbReference>
<dbReference type="InterPro" id="IPR053888">
    <property type="entry name" value="MRM3-like_sub_bind"/>
</dbReference>
<evidence type="ECO:0000256" key="2">
    <source>
        <dbReference type="ARBA" id="ARBA00022603"/>
    </source>
</evidence>
<dbReference type="PANTHER" id="PTHR43191:SF2">
    <property type="entry name" value="RRNA METHYLTRANSFERASE 3, MITOCHONDRIAL"/>
    <property type="match status" value="1"/>
</dbReference>
<comment type="caution">
    <text evidence="6">The sequence shown here is derived from an EMBL/GenBank/DDBJ whole genome shotgun (WGS) entry which is preliminary data.</text>
</comment>
<dbReference type="Pfam" id="PF00588">
    <property type="entry name" value="SpoU_methylase"/>
    <property type="match status" value="1"/>
</dbReference>
<keyword evidence="2 6" id="KW-0489">Methyltransferase</keyword>
<name>A0A9D1ZGQ8_9BACE</name>
<gene>
    <name evidence="6" type="ORF">H9824_00785</name>
</gene>
<dbReference type="SUPFAM" id="SSF75217">
    <property type="entry name" value="alpha/beta knot"/>
    <property type="match status" value="1"/>
</dbReference>
<dbReference type="InterPro" id="IPR051259">
    <property type="entry name" value="rRNA_Methyltransferase"/>
</dbReference>
<accession>A0A9D1ZGQ8</accession>
<dbReference type="GO" id="GO:0006396">
    <property type="term" value="P:RNA processing"/>
    <property type="evidence" value="ECO:0007669"/>
    <property type="project" value="InterPro"/>
</dbReference>